<reference evidence="2 3" key="1">
    <citation type="journal article" date="2016" name="Antonie Van Leeuwenhoek">
        <title>Dongia soli sp. nov., isolated from soil from Dokdo, Korea.</title>
        <authorList>
            <person name="Kim D.U."/>
            <person name="Lee H."/>
            <person name="Kim H."/>
            <person name="Kim S.G."/>
            <person name="Ka J.O."/>
        </authorList>
    </citation>
    <scope>NUCLEOTIDE SEQUENCE [LARGE SCALE GENOMIC DNA]</scope>
    <source>
        <strain evidence="2 3">D78</strain>
    </source>
</reference>
<sequence length="169" mass="18574">MIDQIVLRSFVAMNRTVSFLALGAFFLVGASAIGWASSTSGGAHTEVIPGSGSSLTPEQKMERRFPQKVRVGDLIGLPLLDYDDRTMGRVTDVVRTAGGRIELISTCCGYFDLNRHQVAVPIETVAILARQIDVLDITREDFFGLERWNGNGDTKLGTDEMIRIAISRR</sequence>
<feature type="domain" description="PRC-barrel" evidence="1">
    <location>
        <begin position="69"/>
        <end position="130"/>
    </location>
</feature>
<evidence type="ECO:0000313" key="3">
    <source>
        <dbReference type="Proteomes" id="UP001279642"/>
    </source>
</evidence>
<dbReference type="SUPFAM" id="SSF50346">
    <property type="entry name" value="PRC-barrel domain"/>
    <property type="match status" value="1"/>
</dbReference>
<protein>
    <submittedName>
        <fullName evidence="2">PRC-barrel domain-containing protein</fullName>
    </submittedName>
</protein>
<proteinExistence type="predicted"/>
<evidence type="ECO:0000259" key="1">
    <source>
        <dbReference type="Pfam" id="PF05239"/>
    </source>
</evidence>
<organism evidence="2 3">
    <name type="scientific">Dongia soli</name>
    <dbReference type="NCBI Taxonomy" id="600628"/>
    <lineage>
        <taxon>Bacteria</taxon>
        <taxon>Pseudomonadati</taxon>
        <taxon>Pseudomonadota</taxon>
        <taxon>Alphaproteobacteria</taxon>
        <taxon>Rhodospirillales</taxon>
        <taxon>Dongiaceae</taxon>
        <taxon>Dongia</taxon>
    </lineage>
</organism>
<dbReference type="Pfam" id="PF05239">
    <property type="entry name" value="PRC"/>
    <property type="match status" value="1"/>
</dbReference>
<dbReference type="RefSeq" id="WP_320509537.1">
    <property type="nucleotide sequence ID" value="NZ_JAXCLW010000004.1"/>
</dbReference>
<dbReference type="InterPro" id="IPR011033">
    <property type="entry name" value="PRC_barrel-like_sf"/>
</dbReference>
<comment type="caution">
    <text evidence="2">The sequence shown here is derived from an EMBL/GenBank/DDBJ whole genome shotgun (WGS) entry which is preliminary data.</text>
</comment>
<keyword evidence="3" id="KW-1185">Reference proteome</keyword>
<dbReference type="Proteomes" id="UP001279642">
    <property type="component" value="Unassembled WGS sequence"/>
</dbReference>
<name>A0ABU5EEG9_9PROT</name>
<dbReference type="Gene3D" id="2.30.30.240">
    <property type="entry name" value="PRC-barrel domain"/>
    <property type="match status" value="1"/>
</dbReference>
<evidence type="ECO:0000313" key="2">
    <source>
        <dbReference type="EMBL" id="MDY0884475.1"/>
    </source>
</evidence>
<gene>
    <name evidence="2" type="ORF">SMD27_16645</name>
</gene>
<accession>A0ABU5EEG9</accession>
<dbReference type="EMBL" id="JAXCLW010000004">
    <property type="protein sequence ID" value="MDY0884475.1"/>
    <property type="molecule type" value="Genomic_DNA"/>
</dbReference>
<dbReference type="InterPro" id="IPR027275">
    <property type="entry name" value="PRC-brl_dom"/>
</dbReference>